<feature type="disulfide bond" evidence="12">
    <location>
        <begin position="46"/>
        <end position="59"/>
    </location>
</feature>
<keyword evidence="11 12" id="KW-1015">Disulfide bond</keyword>
<evidence type="ECO:0000256" key="3">
    <source>
        <dbReference type="ARBA" id="ARBA00004637"/>
    </source>
</evidence>
<evidence type="ECO:0000256" key="9">
    <source>
        <dbReference type="ARBA" id="ARBA00023128"/>
    </source>
</evidence>
<evidence type="ECO:0000256" key="11">
    <source>
        <dbReference type="ARBA" id="ARBA00023157"/>
    </source>
</evidence>
<feature type="disulfide bond" evidence="12">
    <location>
        <begin position="36"/>
        <end position="69"/>
    </location>
</feature>
<keyword evidence="6" id="KW-0679">Respiratory chain</keyword>
<organism evidence="13 14">
    <name type="scientific">Ditylenchus destructor</name>
    <dbReference type="NCBI Taxonomy" id="166010"/>
    <lineage>
        <taxon>Eukaryota</taxon>
        <taxon>Metazoa</taxon>
        <taxon>Ecdysozoa</taxon>
        <taxon>Nematoda</taxon>
        <taxon>Chromadorea</taxon>
        <taxon>Rhabditida</taxon>
        <taxon>Tylenchina</taxon>
        <taxon>Tylenchomorpha</taxon>
        <taxon>Sphaerularioidea</taxon>
        <taxon>Anguinidae</taxon>
        <taxon>Anguininae</taxon>
        <taxon>Ditylenchus</taxon>
    </lineage>
</organism>
<dbReference type="PANTHER" id="PTHR21268">
    <property type="entry name" value="NADH DEHYDROGENASE [UBIQUINONE] IRON-SULFUR PROTEIN 5"/>
    <property type="match status" value="1"/>
</dbReference>
<reference evidence="13" key="1">
    <citation type="submission" date="2022-01" db="EMBL/GenBank/DDBJ databases">
        <title>Genome Sequence Resource for Two Populations of Ditylenchus destructor, the Migratory Endoparasitic Phytonematode.</title>
        <authorList>
            <person name="Zhang H."/>
            <person name="Lin R."/>
            <person name="Xie B."/>
        </authorList>
    </citation>
    <scope>NUCLEOTIDE SEQUENCE</scope>
    <source>
        <strain evidence="13">BazhouSP</strain>
    </source>
</reference>
<name>A0AAD4R659_9BILA</name>
<dbReference type="GO" id="GO:0005743">
    <property type="term" value="C:mitochondrial inner membrane"/>
    <property type="evidence" value="ECO:0007669"/>
    <property type="project" value="UniProtKB-SubCell"/>
</dbReference>
<dbReference type="EMBL" id="JAKKPZ010000017">
    <property type="protein sequence ID" value="KAI1712783.1"/>
    <property type="molecule type" value="Genomic_DNA"/>
</dbReference>
<keyword evidence="9" id="KW-0496">Mitochondrion</keyword>
<keyword evidence="5" id="KW-0813">Transport</keyword>
<dbReference type="Proteomes" id="UP001201812">
    <property type="component" value="Unassembled WGS sequence"/>
</dbReference>
<dbReference type="PANTHER" id="PTHR21268:SF2">
    <property type="entry name" value="NADH DEHYDROGENASE [UBIQUINONE] IRON-SULFUR PROTEIN 5"/>
    <property type="match status" value="1"/>
</dbReference>
<dbReference type="Pfam" id="PF10200">
    <property type="entry name" value="Ndufs5"/>
    <property type="match status" value="1"/>
</dbReference>
<evidence type="ECO:0000313" key="14">
    <source>
        <dbReference type="Proteomes" id="UP001201812"/>
    </source>
</evidence>
<evidence type="ECO:0000256" key="6">
    <source>
        <dbReference type="ARBA" id="ARBA00022660"/>
    </source>
</evidence>
<evidence type="ECO:0000256" key="2">
    <source>
        <dbReference type="ARBA" id="ARBA00004569"/>
    </source>
</evidence>
<keyword evidence="7" id="KW-0999">Mitochondrion inner membrane</keyword>
<dbReference type="AlphaFoldDB" id="A0AAD4R659"/>
<evidence type="ECO:0000256" key="12">
    <source>
        <dbReference type="PIRSR" id="PIRSR619342-50"/>
    </source>
</evidence>
<dbReference type="GO" id="GO:0005758">
    <property type="term" value="C:mitochondrial intermembrane space"/>
    <property type="evidence" value="ECO:0007669"/>
    <property type="project" value="UniProtKB-SubCell"/>
</dbReference>
<evidence type="ECO:0000256" key="4">
    <source>
        <dbReference type="ARBA" id="ARBA00007372"/>
    </source>
</evidence>
<comment type="subcellular location">
    <subcellularLocation>
        <location evidence="3">Mitochondrion inner membrane</location>
        <topology evidence="3">Peripheral membrane protein</topology>
    </subcellularLocation>
    <subcellularLocation>
        <location evidence="2">Mitochondrion intermembrane space</location>
    </subcellularLocation>
</comment>
<sequence length="123" mass="14659">MGDSVIDTGRMSITPMYQIPIVDKLALPSSKQGTRCGFFETQFYHCMEAYGAKMGRLYCDLEHRDFKECITNDKQKMRMLAIRNERMKQYMRGERDEPFSRHVKPGDFRPYYFQHDYTHEATH</sequence>
<keyword evidence="10" id="KW-0472">Membrane</keyword>
<evidence type="ECO:0000256" key="5">
    <source>
        <dbReference type="ARBA" id="ARBA00022448"/>
    </source>
</evidence>
<comment type="similarity">
    <text evidence="4">Belongs to the complex I NDUFS5 subunit family.</text>
</comment>
<dbReference type="InterPro" id="IPR019342">
    <property type="entry name" value="NADH_UbQ_OxRdtase_FeS-su5"/>
</dbReference>
<keyword evidence="8" id="KW-0249">Electron transport</keyword>
<comment type="function">
    <text evidence="1">Accessory subunit of the mitochondrial membrane respiratory chain NADH dehydrogenase (Complex I), that is believed not to be involved in catalysis. Complex I functions in the transfer of electrons from NADH to the respiratory chain. The immediate electron acceptor for the enzyme is believed to be ubiquinone.</text>
</comment>
<protein>
    <submittedName>
        <fullName evidence="13">NADH:ubiquinone oxidoreductase, NDUFS5-15kDa domain-containing protein</fullName>
    </submittedName>
</protein>
<evidence type="ECO:0000256" key="1">
    <source>
        <dbReference type="ARBA" id="ARBA00003195"/>
    </source>
</evidence>
<evidence type="ECO:0000256" key="8">
    <source>
        <dbReference type="ARBA" id="ARBA00022982"/>
    </source>
</evidence>
<proteinExistence type="inferred from homology"/>
<evidence type="ECO:0000313" key="13">
    <source>
        <dbReference type="EMBL" id="KAI1712783.1"/>
    </source>
</evidence>
<gene>
    <name evidence="13" type="ORF">DdX_09409</name>
</gene>
<comment type="caution">
    <text evidence="13">The sequence shown here is derived from an EMBL/GenBank/DDBJ whole genome shotgun (WGS) entry which is preliminary data.</text>
</comment>
<evidence type="ECO:0000256" key="7">
    <source>
        <dbReference type="ARBA" id="ARBA00022792"/>
    </source>
</evidence>
<accession>A0AAD4R659</accession>
<keyword evidence="14" id="KW-1185">Reference proteome</keyword>
<evidence type="ECO:0000256" key="10">
    <source>
        <dbReference type="ARBA" id="ARBA00023136"/>
    </source>
</evidence>